<dbReference type="GO" id="GO:0003964">
    <property type="term" value="F:RNA-directed DNA polymerase activity"/>
    <property type="evidence" value="ECO:0007669"/>
    <property type="project" value="UniProtKB-KW"/>
</dbReference>
<dbReference type="GO" id="GO:0003676">
    <property type="term" value="F:nucleic acid binding"/>
    <property type="evidence" value="ECO:0007669"/>
    <property type="project" value="InterPro"/>
</dbReference>
<dbReference type="GO" id="GO:0004519">
    <property type="term" value="F:endonuclease activity"/>
    <property type="evidence" value="ECO:0007669"/>
    <property type="project" value="UniProtKB-KW"/>
</dbReference>
<dbReference type="GO" id="GO:0016787">
    <property type="term" value="F:hydrolase activity"/>
    <property type="evidence" value="ECO:0007669"/>
    <property type="project" value="UniProtKB-KW"/>
</dbReference>
<evidence type="ECO:0000256" key="3">
    <source>
        <dbReference type="ARBA" id="ARBA00022759"/>
    </source>
</evidence>
<dbReference type="GO" id="GO:0003887">
    <property type="term" value="F:DNA-directed DNA polymerase activity"/>
    <property type="evidence" value="ECO:0007669"/>
    <property type="project" value="UniProtKB-KW"/>
</dbReference>
<evidence type="ECO:0000259" key="11">
    <source>
        <dbReference type="Pfam" id="PF07727"/>
    </source>
</evidence>
<dbReference type="InterPro" id="IPR039537">
    <property type="entry name" value="Retrotran_Ty1/copia-like"/>
</dbReference>
<keyword evidence="8" id="KW-0239">DNA-directed DNA polymerase</keyword>
<evidence type="ECO:0000256" key="4">
    <source>
        <dbReference type="ARBA" id="ARBA00022801"/>
    </source>
</evidence>
<evidence type="ECO:0000256" key="1">
    <source>
        <dbReference type="ARBA" id="ARBA00022722"/>
    </source>
</evidence>
<evidence type="ECO:0000256" key="10">
    <source>
        <dbReference type="ARBA" id="ARBA00023268"/>
    </source>
</evidence>
<dbReference type="GO" id="GO:0046872">
    <property type="term" value="F:metal ion binding"/>
    <property type="evidence" value="ECO:0007669"/>
    <property type="project" value="UniProtKB-KW"/>
</dbReference>
<name>A0A6L2MJM6_TANCI</name>
<evidence type="ECO:0000256" key="9">
    <source>
        <dbReference type="ARBA" id="ARBA00023172"/>
    </source>
</evidence>
<sequence length="1396" mass="160076">MTSLADKAILSGADNHPPMLEKDMYDSWKSIMELYMLNRQHGRMILESIENGPLLWPTVEEDIVTRPKKYSELSATEAIQADCDRECKLYDEFDKFSYKKEESLRDFYLRFSLLLNDMNIYNMKLEQFQVNTKFLNTLPPEWSKFVTDVKLVRDLHTTNVDQLHAYLGQHEYHANEDKVLLVQAQANGQVLHEEELEFLADPGISKTQSTQYVVTNNAAYQADDMDAYDSDCDEINSAKIALMANLSHYGFDNLVEVHNQDNMTNNVIDQDVRAMSISEQSNIMNQSETEITSDSNIIMYSHVIQKTDAIVIRDSEETLMLEDESQTKMLQKQKDPMMFEKKVNTKQVDYAALNQLSKDFETRFAVEQHCVEKNKFQDKMKDVLKDNERLLEQAMSTNIVNRVVNANVHYAFDSQIKHEIFQRNNSFSQQSAPTFDQLFEINDLKAQTQEKDTVIMKLKEKIKSLSGNVKEEKIKRELEEIEMINIELDHNVTKLVAENEHLKQTYKQLYDSIKSTRVQSKEQCDDLIKQVNIKSAKNSDLNASLQEKLLVITALKDTLSKIKRKAVVNEVVPLHPIDPELLKIDVAPLSPKLRNNRTTHNDYLKHTQEETATLKEIVENERLFNPLNTSLDYACTKLMVVTSVNNNKKIRFTEHIHSLGNTPIKTTSSTNVVSNTLVLSSTGVNLLTSASGSQPQVRPSSDNKKSVVNTKAISSVPNSKLNVNSDLKCAMCNGCLFFDNHDSCVLAYINSVNARVKSKSAKKPMNKKIWQPTGKMFTTIGHKWRPTGRTFILVGNVCPLTRIITTAIVPLRKPIPLESNTSKPVVTLVYSRKSKAAKKKVPVSNSKINKSLVSNKKEPNNSWGSTISNVQSSTVECRLSKLFSGMVKFRNDHVAKIMGYGDYKIRNLTILRVYFVKGLGHNLFSVGQFCDSDLEVAFCQHTCFIRNLDGVDLLTGSRGNNLYTLSLHDMASSPICLLYKASKTKSWLWHRRLSHLNFGAINHLARQGLVRGLRKLKFKKDHLCSACAMGKSKKKLNKPKSKDTNQEKLYLLHMDLYGPMRIDSINGKKYILVIVDDYTRFTWIKCLRSKDEAPYFIIKFLKMIRTTKEAIQEELNEFERIEVWELVPRPYKVMVITLKWIYKVKLDELGGILKNKARLVARGYRQEEGIDFEESFTLVARLEAIQIFLAYAAHKNMIVYQMDVKTTFLNGNFREEVYVSQPNRGIFINQSKYALESLKKYGFESYDPVDTPMVEKSKLDEDKEGKAVDPSHYHDMIGTLLYLTASRPDLQFAICMCARLGFNKIPMYCDNKSAIALCCNNVQHSRSKHIDIRYHFIKEQVENGVIKLYFINTVYQLADLFTKALGRDRIEFLINKLGMRSFTPETLKQLTDEVDE</sequence>
<organism evidence="13">
    <name type="scientific">Tanacetum cinerariifolium</name>
    <name type="common">Dalmatian daisy</name>
    <name type="synonym">Chrysanthemum cinerariifolium</name>
    <dbReference type="NCBI Taxonomy" id="118510"/>
    <lineage>
        <taxon>Eukaryota</taxon>
        <taxon>Viridiplantae</taxon>
        <taxon>Streptophyta</taxon>
        <taxon>Embryophyta</taxon>
        <taxon>Tracheophyta</taxon>
        <taxon>Spermatophyta</taxon>
        <taxon>Magnoliopsida</taxon>
        <taxon>eudicotyledons</taxon>
        <taxon>Gunneridae</taxon>
        <taxon>Pentapetalae</taxon>
        <taxon>asterids</taxon>
        <taxon>campanulids</taxon>
        <taxon>Asterales</taxon>
        <taxon>Asteraceae</taxon>
        <taxon>Asteroideae</taxon>
        <taxon>Anthemideae</taxon>
        <taxon>Anthemidinae</taxon>
        <taxon>Tanacetum</taxon>
    </lineage>
</organism>
<keyword evidence="7" id="KW-0695">RNA-directed DNA polymerase</keyword>
<keyword evidence="9" id="KW-0233">DNA recombination</keyword>
<keyword evidence="8" id="KW-0808">Transferase</keyword>
<dbReference type="SUPFAM" id="SSF53098">
    <property type="entry name" value="Ribonuclease H-like"/>
    <property type="match status" value="1"/>
</dbReference>
<keyword evidence="4" id="KW-0378">Hydrolase</keyword>
<keyword evidence="1" id="KW-0540">Nuclease</keyword>
<evidence type="ECO:0000313" key="13">
    <source>
        <dbReference type="EMBL" id="GEU72435.1"/>
    </source>
</evidence>
<keyword evidence="2" id="KW-0479">Metal-binding</keyword>
<dbReference type="InterPro" id="IPR036397">
    <property type="entry name" value="RNaseH_sf"/>
</dbReference>
<dbReference type="EMBL" id="BKCJ010006493">
    <property type="protein sequence ID" value="GEU72435.1"/>
    <property type="molecule type" value="Genomic_DNA"/>
</dbReference>
<accession>A0A6L2MJM6</accession>
<dbReference type="Pfam" id="PF13976">
    <property type="entry name" value="gag_pre-integrs"/>
    <property type="match status" value="1"/>
</dbReference>
<dbReference type="GO" id="GO:0006310">
    <property type="term" value="P:DNA recombination"/>
    <property type="evidence" value="ECO:0007669"/>
    <property type="project" value="UniProtKB-KW"/>
</dbReference>
<dbReference type="InterPro" id="IPR013103">
    <property type="entry name" value="RVT_2"/>
</dbReference>
<dbReference type="Gene3D" id="3.30.420.10">
    <property type="entry name" value="Ribonuclease H-like superfamily/Ribonuclease H"/>
    <property type="match status" value="1"/>
</dbReference>
<evidence type="ECO:0000256" key="8">
    <source>
        <dbReference type="ARBA" id="ARBA00022932"/>
    </source>
</evidence>
<keyword evidence="5" id="KW-0460">Magnesium</keyword>
<comment type="caution">
    <text evidence="13">The sequence shown here is derived from an EMBL/GenBank/DDBJ whole genome shotgun (WGS) entry which is preliminary data.</text>
</comment>
<evidence type="ECO:0000256" key="5">
    <source>
        <dbReference type="ARBA" id="ARBA00022842"/>
    </source>
</evidence>
<dbReference type="InterPro" id="IPR025724">
    <property type="entry name" value="GAG-pre-integrase_dom"/>
</dbReference>
<evidence type="ECO:0000259" key="12">
    <source>
        <dbReference type="Pfam" id="PF13976"/>
    </source>
</evidence>
<keyword evidence="10" id="KW-0511">Multifunctional enzyme</keyword>
<evidence type="ECO:0000256" key="7">
    <source>
        <dbReference type="ARBA" id="ARBA00022918"/>
    </source>
</evidence>
<dbReference type="PANTHER" id="PTHR42648:SF11">
    <property type="entry name" value="TRANSPOSON TY4-P GAG-POL POLYPROTEIN"/>
    <property type="match status" value="1"/>
</dbReference>
<proteinExistence type="predicted"/>
<reference evidence="13" key="1">
    <citation type="journal article" date="2019" name="Sci. Rep.">
        <title>Draft genome of Tanacetum cinerariifolium, the natural source of mosquito coil.</title>
        <authorList>
            <person name="Yamashiro T."/>
            <person name="Shiraishi A."/>
            <person name="Satake H."/>
            <person name="Nakayama K."/>
        </authorList>
    </citation>
    <scope>NUCLEOTIDE SEQUENCE</scope>
</reference>
<dbReference type="PANTHER" id="PTHR42648">
    <property type="entry name" value="TRANSPOSASE, PUTATIVE-RELATED"/>
    <property type="match status" value="1"/>
</dbReference>
<evidence type="ECO:0000256" key="6">
    <source>
        <dbReference type="ARBA" id="ARBA00022908"/>
    </source>
</evidence>
<feature type="domain" description="Reverse transcriptase Ty1/copia-type" evidence="11">
    <location>
        <begin position="1122"/>
        <end position="1231"/>
    </location>
</feature>
<gene>
    <name evidence="13" type="ORF">Tci_044413</name>
</gene>
<dbReference type="InterPro" id="IPR012337">
    <property type="entry name" value="RNaseH-like_sf"/>
</dbReference>
<dbReference type="GO" id="GO:0015074">
    <property type="term" value="P:DNA integration"/>
    <property type="evidence" value="ECO:0007669"/>
    <property type="project" value="UniProtKB-KW"/>
</dbReference>
<feature type="domain" description="GAG-pre-integrase" evidence="12">
    <location>
        <begin position="961"/>
        <end position="1032"/>
    </location>
</feature>
<protein>
    <submittedName>
        <fullName evidence="13">Integrase, catalytic region, zinc finger, CCHC-type, peptidase aspartic, catalytic</fullName>
    </submittedName>
</protein>
<keyword evidence="8" id="KW-0548">Nucleotidyltransferase</keyword>
<keyword evidence="6" id="KW-0229">DNA integration</keyword>
<dbReference type="Pfam" id="PF07727">
    <property type="entry name" value="RVT_2"/>
    <property type="match status" value="1"/>
</dbReference>
<evidence type="ECO:0000256" key="2">
    <source>
        <dbReference type="ARBA" id="ARBA00022723"/>
    </source>
</evidence>
<dbReference type="CDD" id="cd09272">
    <property type="entry name" value="RNase_HI_RT_Ty1"/>
    <property type="match status" value="1"/>
</dbReference>
<keyword evidence="3" id="KW-0255">Endonuclease</keyword>